<sequence length="126" mass="12677">MYARTDGATTAKASATTPAITAVRQVSIAVHDPRGRDGSSRGAGAGVDRDGDGPPGRLCGFAMGPVVGPRLGVRALERRGARGDCRGAPGREGALTCPIVSARDGDPVRRAPGASCSAGQPLTTRL</sequence>
<name>A0A919Q2F0_9MICO</name>
<proteinExistence type="predicted"/>
<organism evidence="2 3">
    <name type="scientific">Demequina activiva</name>
    <dbReference type="NCBI Taxonomy" id="1582364"/>
    <lineage>
        <taxon>Bacteria</taxon>
        <taxon>Bacillati</taxon>
        <taxon>Actinomycetota</taxon>
        <taxon>Actinomycetes</taxon>
        <taxon>Micrococcales</taxon>
        <taxon>Demequinaceae</taxon>
        <taxon>Demequina</taxon>
    </lineage>
</organism>
<gene>
    <name evidence="2" type="ORF">Dac01nite_03980</name>
</gene>
<feature type="compositionally biased region" description="Polar residues" evidence="1">
    <location>
        <begin position="117"/>
        <end position="126"/>
    </location>
</feature>
<protein>
    <submittedName>
        <fullName evidence="2">Uncharacterized protein</fullName>
    </submittedName>
</protein>
<feature type="region of interest" description="Disordered" evidence="1">
    <location>
        <begin position="102"/>
        <end position="126"/>
    </location>
</feature>
<feature type="region of interest" description="Disordered" evidence="1">
    <location>
        <begin position="1"/>
        <end position="57"/>
    </location>
</feature>
<evidence type="ECO:0000256" key="1">
    <source>
        <dbReference type="SAM" id="MobiDB-lite"/>
    </source>
</evidence>
<dbReference type="AlphaFoldDB" id="A0A919Q2F0"/>
<comment type="caution">
    <text evidence="2">The sequence shown here is derived from an EMBL/GenBank/DDBJ whole genome shotgun (WGS) entry which is preliminary data.</text>
</comment>
<reference evidence="2" key="1">
    <citation type="submission" date="2021-01" db="EMBL/GenBank/DDBJ databases">
        <title>Whole genome shotgun sequence of Demequina activiva NBRC 110675.</title>
        <authorList>
            <person name="Komaki H."/>
            <person name="Tamura T."/>
        </authorList>
    </citation>
    <scope>NUCLEOTIDE SEQUENCE</scope>
    <source>
        <strain evidence="2">NBRC 110675</strain>
    </source>
</reference>
<evidence type="ECO:0000313" key="3">
    <source>
        <dbReference type="Proteomes" id="UP000652354"/>
    </source>
</evidence>
<evidence type="ECO:0000313" key="2">
    <source>
        <dbReference type="EMBL" id="GIG53646.1"/>
    </source>
</evidence>
<feature type="compositionally biased region" description="Low complexity" evidence="1">
    <location>
        <begin position="1"/>
        <end position="22"/>
    </location>
</feature>
<accession>A0A919Q2F0</accession>
<dbReference type="Proteomes" id="UP000652354">
    <property type="component" value="Unassembled WGS sequence"/>
</dbReference>
<dbReference type="EMBL" id="BONR01000001">
    <property type="protein sequence ID" value="GIG53646.1"/>
    <property type="molecule type" value="Genomic_DNA"/>
</dbReference>
<keyword evidence="3" id="KW-1185">Reference proteome</keyword>